<feature type="signal peptide" evidence="1">
    <location>
        <begin position="1"/>
        <end position="26"/>
    </location>
</feature>
<evidence type="ECO:0008006" key="4">
    <source>
        <dbReference type="Google" id="ProtNLM"/>
    </source>
</evidence>
<reference evidence="2 3" key="1">
    <citation type="submission" date="2019-03" db="EMBL/GenBank/DDBJ databases">
        <title>Deep-cultivation of Planctomycetes and their phenomic and genomic characterization uncovers novel biology.</title>
        <authorList>
            <person name="Wiegand S."/>
            <person name="Jogler M."/>
            <person name="Boedeker C."/>
            <person name="Pinto D."/>
            <person name="Vollmers J."/>
            <person name="Rivas-Marin E."/>
            <person name="Kohn T."/>
            <person name="Peeters S.H."/>
            <person name="Heuer A."/>
            <person name="Rast P."/>
            <person name="Oberbeckmann S."/>
            <person name="Bunk B."/>
            <person name="Jeske O."/>
            <person name="Meyerdierks A."/>
            <person name="Storesund J.E."/>
            <person name="Kallscheuer N."/>
            <person name="Luecker S."/>
            <person name="Lage O.M."/>
            <person name="Pohl T."/>
            <person name="Merkel B.J."/>
            <person name="Hornburger P."/>
            <person name="Mueller R.-W."/>
            <person name="Bruemmer F."/>
            <person name="Labrenz M."/>
            <person name="Spormann A.M."/>
            <person name="Op den Camp H."/>
            <person name="Overmann J."/>
            <person name="Amann R."/>
            <person name="Jetten M.S.M."/>
            <person name="Mascher T."/>
            <person name="Medema M.H."/>
            <person name="Devos D.P."/>
            <person name="Kaster A.-K."/>
            <person name="Ovreas L."/>
            <person name="Rohde M."/>
            <person name="Galperin M.Y."/>
            <person name="Jogler C."/>
        </authorList>
    </citation>
    <scope>NUCLEOTIDE SEQUENCE [LARGE SCALE GENOMIC DNA]</scope>
    <source>
        <strain evidence="2 3">V144</strain>
    </source>
</reference>
<dbReference type="EMBL" id="CP037920">
    <property type="protein sequence ID" value="QDT99280.1"/>
    <property type="molecule type" value="Genomic_DNA"/>
</dbReference>
<proteinExistence type="predicted"/>
<dbReference type="KEGG" id="gaw:V144x_47910"/>
<dbReference type="InterPro" id="IPR013320">
    <property type="entry name" value="ConA-like_dom_sf"/>
</dbReference>
<evidence type="ECO:0000313" key="3">
    <source>
        <dbReference type="Proteomes" id="UP000318704"/>
    </source>
</evidence>
<name>A0A517W214_9PLAN</name>
<dbReference type="RefSeq" id="WP_144988637.1">
    <property type="nucleotide sequence ID" value="NZ_CP037920.1"/>
</dbReference>
<feature type="chain" id="PRO_5021941159" description="Tetratricopeptide repeat protein" evidence="1">
    <location>
        <begin position="27"/>
        <end position="390"/>
    </location>
</feature>
<dbReference type="Proteomes" id="UP000318704">
    <property type="component" value="Chromosome"/>
</dbReference>
<gene>
    <name evidence="2" type="ORF">V144x_47910</name>
</gene>
<keyword evidence="1" id="KW-0732">Signal</keyword>
<evidence type="ECO:0000313" key="2">
    <source>
        <dbReference type="EMBL" id="QDT99280.1"/>
    </source>
</evidence>
<accession>A0A517W214</accession>
<evidence type="ECO:0000256" key="1">
    <source>
        <dbReference type="SAM" id="SignalP"/>
    </source>
</evidence>
<dbReference type="SUPFAM" id="SSF49899">
    <property type="entry name" value="Concanavalin A-like lectins/glucanases"/>
    <property type="match status" value="1"/>
</dbReference>
<protein>
    <recommendedName>
        <fullName evidence="4">Tetratricopeptide repeat protein</fullName>
    </recommendedName>
</protein>
<organism evidence="2 3">
    <name type="scientific">Gimesia aquarii</name>
    <dbReference type="NCBI Taxonomy" id="2527964"/>
    <lineage>
        <taxon>Bacteria</taxon>
        <taxon>Pseudomonadati</taxon>
        <taxon>Planctomycetota</taxon>
        <taxon>Planctomycetia</taxon>
        <taxon>Planctomycetales</taxon>
        <taxon>Planctomycetaceae</taxon>
        <taxon>Gimesia</taxon>
    </lineage>
</organism>
<dbReference type="AlphaFoldDB" id="A0A517W214"/>
<sequence precursor="true">MPHPFRIALTFLTAVLLSFQQSTVQADTIQSGFNDATGINSDGTPNSPFTLDSSLQGQGGAEPGWAAPWVVSPGSAEVLSVSGGFEGDGAAAFFGNTAAATRAVASPLESRFRVTFRVMIPGPITRDVIFRVQDSTGRGINAIAVQVNVESDFRVRVVDGGSAEETGIFLTPGTFHNVTVEVDPVTKTWIFFLDGVQFNAPDPLDFRGNPTQVDEVQFLNEIAAPDGSFLDAVIIETEIDKLSPEEQIMQTAADILDLIAADPNNEELADKLEDVLSELMDALDELEKTPPDNQAAVGKIEGAVGDLEAAVEDELVDAVVGFDLMDQLTEVARELADEAITTAVDLGGDPDEIDEALEFLDEGDALRLLGEFKDAVSAYKDALAKAEGAL</sequence>